<evidence type="ECO:0000313" key="2">
    <source>
        <dbReference type="EMBL" id="EOB15095.1"/>
    </source>
</evidence>
<dbReference type="VEuPathDB" id="MicrosporidiaDB:NBO_10g0085"/>
<keyword evidence="3" id="KW-1185">Reference proteome</keyword>
<reference evidence="2 3" key="1">
    <citation type="journal article" date="2013" name="BMC Genomics">
        <title>Comparative genomics of parasitic silkworm microsporidia reveal an association between genome expansion and host adaptation.</title>
        <authorList>
            <person name="Pan G."/>
            <person name="Xu J."/>
            <person name="Li T."/>
            <person name="Xia Q."/>
            <person name="Liu S.L."/>
            <person name="Zhang G."/>
            <person name="Li S."/>
            <person name="Li C."/>
            <person name="Liu H."/>
            <person name="Yang L."/>
            <person name="Liu T."/>
            <person name="Zhang X."/>
            <person name="Wu Z."/>
            <person name="Fan W."/>
            <person name="Dang X."/>
            <person name="Xiang H."/>
            <person name="Tao M."/>
            <person name="Li Y."/>
            <person name="Hu J."/>
            <person name="Li Z."/>
            <person name="Lin L."/>
            <person name="Luo J."/>
            <person name="Geng L."/>
            <person name="Wang L."/>
            <person name="Long M."/>
            <person name="Wan Y."/>
            <person name="He N."/>
            <person name="Zhang Z."/>
            <person name="Lu C."/>
            <person name="Keeling P.J."/>
            <person name="Wang J."/>
            <person name="Xiang Z."/>
            <person name="Zhou Z."/>
        </authorList>
    </citation>
    <scope>NUCLEOTIDE SEQUENCE [LARGE SCALE GENOMIC DNA]</scope>
    <source>
        <strain evidence="3">CQ1 / CVCC 102059</strain>
    </source>
</reference>
<keyword evidence="1" id="KW-0472">Membrane</keyword>
<protein>
    <submittedName>
        <fullName evidence="2">Uncharacterized protein</fullName>
    </submittedName>
</protein>
<accession>R0MLH2</accession>
<proteinExistence type="predicted"/>
<feature type="transmembrane region" description="Helical" evidence="1">
    <location>
        <begin position="20"/>
        <end position="40"/>
    </location>
</feature>
<gene>
    <name evidence="2" type="ORF">NBO_10g0085</name>
</gene>
<keyword evidence="1" id="KW-1133">Transmembrane helix</keyword>
<sequence length="78" mass="9197">MKQDVNQPKITGISKSLKILILVVLLLFYFFVMWAVYYKFGGSNVSSPNSKYSQNKKKYFRILEEKERKTAELREKGK</sequence>
<keyword evidence="1" id="KW-0812">Transmembrane</keyword>
<dbReference type="AlphaFoldDB" id="R0MLH2"/>
<evidence type="ECO:0000256" key="1">
    <source>
        <dbReference type="SAM" id="Phobius"/>
    </source>
</evidence>
<name>R0MLH2_NOSB1</name>
<dbReference type="HOGENOM" id="CLU_2638684_0_0_1"/>
<dbReference type="Proteomes" id="UP000016927">
    <property type="component" value="Unassembled WGS sequence"/>
</dbReference>
<evidence type="ECO:0000313" key="3">
    <source>
        <dbReference type="Proteomes" id="UP000016927"/>
    </source>
</evidence>
<organism evidence="2 3">
    <name type="scientific">Nosema bombycis (strain CQ1 / CVCC 102059)</name>
    <name type="common">Microsporidian parasite</name>
    <name type="synonym">Pebrine of silkworm</name>
    <dbReference type="NCBI Taxonomy" id="578461"/>
    <lineage>
        <taxon>Eukaryota</taxon>
        <taxon>Fungi</taxon>
        <taxon>Fungi incertae sedis</taxon>
        <taxon>Microsporidia</taxon>
        <taxon>Nosematidae</taxon>
        <taxon>Nosema</taxon>
    </lineage>
</organism>
<dbReference type="EMBL" id="KB908918">
    <property type="protein sequence ID" value="EOB15095.1"/>
    <property type="molecule type" value="Genomic_DNA"/>
</dbReference>